<protein>
    <submittedName>
        <fullName evidence="1">Uncharacterized protein</fullName>
    </submittedName>
</protein>
<dbReference type="AlphaFoldDB" id="A0AAW0FMR4"/>
<accession>A0AAW0FMR4</accession>
<comment type="caution">
    <text evidence="1">The sequence shown here is derived from an EMBL/GenBank/DDBJ whole genome shotgun (WGS) entry which is preliminary data.</text>
</comment>
<evidence type="ECO:0000313" key="1">
    <source>
        <dbReference type="EMBL" id="KAK7682620.1"/>
    </source>
</evidence>
<name>A0AAW0FMR4_9APHY</name>
<evidence type="ECO:0000313" key="2">
    <source>
        <dbReference type="Proteomes" id="UP001385951"/>
    </source>
</evidence>
<dbReference type="EMBL" id="JASBNA010000035">
    <property type="protein sequence ID" value="KAK7682620.1"/>
    <property type="molecule type" value="Genomic_DNA"/>
</dbReference>
<keyword evidence="2" id="KW-1185">Reference proteome</keyword>
<reference evidence="1 2" key="1">
    <citation type="submission" date="2022-09" db="EMBL/GenBank/DDBJ databases">
        <authorList>
            <person name="Palmer J.M."/>
        </authorList>
    </citation>
    <scope>NUCLEOTIDE SEQUENCE [LARGE SCALE GENOMIC DNA]</scope>
    <source>
        <strain evidence="1 2">DSM 7382</strain>
    </source>
</reference>
<gene>
    <name evidence="1" type="ORF">QCA50_014420</name>
</gene>
<organism evidence="1 2">
    <name type="scientific">Cerrena zonata</name>
    <dbReference type="NCBI Taxonomy" id="2478898"/>
    <lineage>
        <taxon>Eukaryota</taxon>
        <taxon>Fungi</taxon>
        <taxon>Dikarya</taxon>
        <taxon>Basidiomycota</taxon>
        <taxon>Agaricomycotina</taxon>
        <taxon>Agaricomycetes</taxon>
        <taxon>Polyporales</taxon>
        <taxon>Cerrenaceae</taxon>
        <taxon>Cerrena</taxon>
    </lineage>
</organism>
<dbReference type="Proteomes" id="UP001385951">
    <property type="component" value="Unassembled WGS sequence"/>
</dbReference>
<sequence length="107" mass="12415">MARVYGFVPEYEYLISRAVQKNLVPTQPTNAREEVTAMREALYDILDEAELGRVVQLILVRVGVMPMFSLALATERNRLWVTKDDIARLKKIMGTECDPAWYYQFNN</sequence>
<proteinExistence type="predicted"/>